<evidence type="ECO:0000259" key="7">
    <source>
        <dbReference type="PROSITE" id="PS51935"/>
    </source>
</evidence>
<organism evidence="8 9">
    <name type="scientific">Peptoclostridium litorale DSM 5388</name>
    <dbReference type="NCBI Taxonomy" id="1121324"/>
    <lineage>
        <taxon>Bacteria</taxon>
        <taxon>Bacillati</taxon>
        <taxon>Bacillota</taxon>
        <taxon>Clostridia</taxon>
        <taxon>Peptostreptococcales</taxon>
        <taxon>Peptoclostridiaceae</taxon>
        <taxon>Peptoclostridium</taxon>
    </lineage>
</organism>
<feature type="signal peptide" evidence="5">
    <location>
        <begin position="1"/>
        <end position="25"/>
    </location>
</feature>
<dbReference type="EMBL" id="JJMM01000020">
    <property type="protein sequence ID" value="KDR94408.1"/>
    <property type="molecule type" value="Genomic_DNA"/>
</dbReference>
<dbReference type="Proteomes" id="UP000027946">
    <property type="component" value="Unassembled WGS sequence"/>
</dbReference>
<evidence type="ECO:0000313" key="9">
    <source>
        <dbReference type="Proteomes" id="UP000027946"/>
    </source>
</evidence>
<dbReference type="OrthoDB" id="9808890at2"/>
<dbReference type="PANTHER" id="PTHR47053">
    <property type="entry name" value="MUREIN DD-ENDOPEPTIDASE MEPH-RELATED"/>
    <property type="match status" value="1"/>
</dbReference>
<dbReference type="PROSITE" id="PS51781">
    <property type="entry name" value="SH3B"/>
    <property type="match status" value="1"/>
</dbReference>
<dbReference type="Gene3D" id="2.30.30.40">
    <property type="entry name" value="SH3 Domains"/>
    <property type="match status" value="2"/>
</dbReference>
<dbReference type="AlphaFoldDB" id="A0A069RC95"/>
<evidence type="ECO:0000259" key="6">
    <source>
        <dbReference type="PROSITE" id="PS51781"/>
    </source>
</evidence>
<comment type="similarity">
    <text evidence="1">Belongs to the peptidase C40 family.</text>
</comment>
<dbReference type="InterPro" id="IPR051202">
    <property type="entry name" value="Peptidase_C40"/>
</dbReference>
<dbReference type="GO" id="GO:0008234">
    <property type="term" value="F:cysteine-type peptidase activity"/>
    <property type="evidence" value="ECO:0007669"/>
    <property type="project" value="UniProtKB-KW"/>
</dbReference>
<dbReference type="RefSeq" id="WP_052636270.1">
    <property type="nucleotide sequence ID" value="NZ_FSRH01000012.1"/>
</dbReference>
<dbReference type="Gene3D" id="3.90.1720.10">
    <property type="entry name" value="endopeptidase domain like (from Nostoc punctiforme)"/>
    <property type="match status" value="1"/>
</dbReference>
<evidence type="ECO:0000256" key="3">
    <source>
        <dbReference type="ARBA" id="ARBA00022801"/>
    </source>
</evidence>
<sequence length="290" mass="31363">MIKKIFTGLSISLITLSLGMGAVFAAGNKVVEVDAQTLNVRLGASLDSSIIYKAGKDQSFPFVSRDGEWIEIKLDNGRDGWIHSDYANIKEELKTGVINRKDVSMREGASLVAPSAGDLDKGDKVQIIEEYDDWTRIRLENGAEGFVYSSVILVEKHSSAVSRGGSRSSNMLRLATSKIGAGYSRGAEGPNSFDCSGYVKYIYKQAYGKELPHNSRAQYSVGTSVSKGELVAGDIVFFATAGSSDINHSGIYIGDGNFIHASSYDGMVLIDPMDTGHYSKAYRGAKRVLE</sequence>
<evidence type="ECO:0000256" key="2">
    <source>
        <dbReference type="ARBA" id="ARBA00022670"/>
    </source>
</evidence>
<comment type="caution">
    <text evidence="8">The sequence shown here is derived from an EMBL/GenBank/DDBJ whole genome shotgun (WGS) entry which is preliminary data.</text>
</comment>
<keyword evidence="3 8" id="KW-0378">Hydrolase</keyword>
<evidence type="ECO:0000256" key="5">
    <source>
        <dbReference type="SAM" id="SignalP"/>
    </source>
</evidence>
<dbReference type="Pfam" id="PF00877">
    <property type="entry name" value="NLPC_P60"/>
    <property type="match status" value="1"/>
</dbReference>
<dbReference type="GO" id="GO:0006508">
    <property type="term" value="P:proteolysis"/>
    <property type="evidence" value="ECO:0007669"/>
    <property type="project" value="UniProtKB-KW"/>
</dbReference>
<feature type="domain" description="SH3b" evidence="6">
    <location>
        <begin position="26"/>
        <end position="91"/>
    </location>
</feature>
<feature type="domain" description="NlpC/P60" evidence="7">
    <location>
        <begin position="165"/>
        <end position="289"/>
    </location>
</feature>
<gene>
    <name evidence="8" type="ORF">CLIT_20c00530</name>
</gene>
<name>A0A069RC95_PEPLI</name>
<accession>A0A069RC95</accession>
<protein>
    <submittedName>
        <fullName evidence="8">Hydrolase</fullName>
    </submittedName>
</protein>
<dbReference type="PANTHER" id="PTHR47053:SF1">
    <property type="entry name" value="MUREIN DD-ENDOPEPTIDASE MEPH-RELATED"/>
    <property type="match status" value="1"/>
</dbReference>
<dbReference type="SUPFAM" id="SSF54001">
    <property type="entry name" value="Cysteine proteinases"/>
    <property type="match status" value="1"/>
</dbReference>
<evidence type="ECO:0000256" key="1">
    <source>
        <dbReference type="ARBA" id="ARBA00007074"/>
    </source>
</evidence>
<dbReference type="SMART" id="SM00287">
    <property type="entry name" value="SH3b"/>
    <property type="match status" value="2"/>
</dbReference>
<dbReference type="InterPro" id="IPR000064">
    <property type="entry name" value="NLP_P60_dom"/>
</dbReference>
<proteinExistence type="inferred from homology"/>
<reference evidence="8 9" key="1">
    <citation type="submission" date="2014-03" db="EMBL/GenBank/DDBJ databases">
        <title>Genome sequence of Clostridium litorale W6, DSM 5388.</title>
        <authorList>
            <person name="Poehlein A."/>
            <person name="Jagirdar A."/>
            <person name="Khonsari B."/>
            <person name="Chibani C.M."/>
            <person name="Gutierrez Gutierrez D.A."/>
            <person name="Davydova E."/>
            <person name="Alghaithi H.S."/>
            <person name="Nair K.P."/>
            <person name="Dhamotharan K."/>
            <person name="Chandran L."/>
            <person name="G W."/>
            <person name="Daniel R."/>
        </authorList>
    </citation>
    <scope>NUCLEOTIDE SEQUENCE [LARGE SCALE GENOMIC DNA]</scope>
    <source>
        <strain evidence="8 9">W6</strain>
    </source>
</reference>
<keyword evidence="9" id="KW-1185">Reference proteome</keyword>
<dbReference type="InterPro" id="IPR038765">
    <property type="entry name" value="Papain-like_cys_pep_sf"/>
</dbReference>
<dbReference type="Pfam" id="PF08239">
    <property type="entry name" value="SH3_3"/>
    <property type="match status" value="2"/>
</dbReference>
<dbReference type="InterPro" id="IPR003646">
    <property type="entry name" value="SH3-like_bac-type"/>
</dbReference>
<keyword evidence="5" id="KW-0732">Signal</keyword>
<feature type="chain" id="PRO_5010321246" evidence="5">
    <location>
        <begin position="26"/>
        <end position="290"/>
    </location>
</feature>
<dbReference type="STRING" id="1121324.CLIT_20c00530"/>
<evidence type="ECO:0000313" key="8">
    <source>
        <dbReference type="EMBL" id="KDR94408.1"/>
    </source>
</evidence>
<keyword evidence="4" id="KW-0788">Thiol protease</keyword>
<evidence type="ECO:0000256" key="4">
    <source>
        <dbReference type="ARBA" id="ARBA00022807"/>
    </source>
</evidence>
<keyword evidence="2" id="KW-0645">Protease</keyword>
<dbReference type="PROSITE" id="PS51935">
    <property type="entry name" value="NLPC_P60"/>
    <property type="match status" value="1"/>
</dbReference>
<dbReference type="eggNOG" id="COG0791">
    <property type="taxonomic scope" value="Bacteria"/>
</dbReference>